<dbReference type="GO" id="GO:0016491">
    <property type="term" value="F:oxidoreductase activity"/>
    <property type="evidence" value="ECO:0007669"/>
    <property type="project" value="InterPro"/>
</dbReference>
<dbReference type="Proteomes" id="UP000812287">
    <property type="component" value="Unassembled WGS sequence"/>
</dbReference>
<dbReference type="Pfam" id="PF00264">
    <property type="entry name" value="Tyrosinase"/>
    <property type="match status" value="1"/>
</dbReference>
<evidence type="ECO:0000256" key="2">
    <source>
        <dbReference type="ARBA" id="ARBA00023008"/>
    </source>
</evidence>
<name>A0A9P7VT99_9AGAR</name>
<evidence type="ECO:0000313" key="4">
    <source>
        <dbReference type="EMBL" id="KAG7446529.1"/>
    </source>
</evidence>
<dbReference type="RefSeq" id="XP_043040029.1">
    <property type="nucleotide sequence ID" value="XM_043189533.1"/>
</dbReference>
<sequence>MLILAIVFVTDLLVWALVSLVVLSTLTVSTSVCPSHCKRPAVRKEWCTLSLRERKEWITAVNCLATLPHDETLTPMVKPSNIVGVNASGSYYDDIVHMHMDMNHKNALKDKCGYKRTSPYWNWASDSSDVNRSTIFDPDPENGLHIGVYTTFRLSYPSYHPLRRNFTIQPYLGLSSDFFPNQELLANSSFTPEVVHDLVYGYVGDFKGFQTSFDNLGGVCPSDSTVCQPGPTLSASEPIFWLHHATVDKVWYDWQNANEANARAFEGGSSFPNGGPPNLHMDSITTGEGLFDKFIISDVISTTDGILCYSYE</sequence>
<keyword evidence="1" id="KW-0479">Metal-binding</keyword>
<evidence type="ECO:0000313" key="5">
    <source>
        <dbReference type="Proteomes" id="UP000812287"/>
    </source>
</evidence>
<dbReference type="SUPFAM" id="SSF48056">
    <property type="entry name" value="Di-copper centre-containing domain"/>
    <property type="match status" value="1"/>
</dbReference>
<dbReference type="EMBL" id="MU250534">
    <property type="protein sequence ID" value="KAG7446529.1"/>
    <property type="molecule type" value="Genomic_DNA"/>
</dbReference>
<dbReference type="GeneID" id="66111830"/>
<dbReference type="PANTHER" id="PTHR11474:SF126">
    <property type="entry name" value="TYROSINASE-LIKE PROTEIN TYR-1-RELATED"/>
    <property type="match status" value="1"/>
</dbReference>
<dbReference type="Gene3D" id="1.10.1280.10">
    <property type="entry name" value="Di-copper center containing domain from catechol oxidase"/>
    <property type="match status" value="2"/>
</dbReference>
<dbReference type="OrthoDB" id="6132182at2759"/>
<dbReference type="AlphaFoldDB" id="A0A9P7VT99"/>
<organism evidence="4 5">
    <name type="scientific">Guyanagaster necrorhizus</name>
    <dbReference type="NCBI Taxonomy" id="856835"/>
    <lineage>
        <taxon>Eukaryota</taxon>
        <taxon>Fungi</taxon>
        <taxon>Dikarya</taxon>
        <taxon>Basidiomycota</taxon>
        <taxon>Agaricomycotina</taxon>
        <taxon>Agaricomycetes</taxon>
        <taxon>Agaricomycetidae</taxon>
        <taxon>Agaricales</taxon>
        <taxon>Marasmiineae</taxon>
        <taxon>Physalacriaceae</taxon>
        <taxon>Guyanagaster</taxon>
    </lineage>
</organism>
<gene>
    <name evidence="4" type="ORF">BT62DRAFT_980728</name>
</gene>
<dbReference type="InterPro" id="IPR008922">
    <property type="entry name" value="Di-copper_centre_dom_sf"/>
</dbReference>
<keyword evidence="5" id="KW-1185">Reference proteome</keyword>
<reference evidence="4" key="1">
    <citation type="submission" date="2020-11" db="EMBL/GenBank/DDBJ databases">
        <title>Adaptations for nitrogen fixation in a non-lichenized fungal sporocarp promotes dispersal by wood-feeding termites.</title>
        <authorList>
            <consortium name="DOE Joint Genome Institute"/>
            <person name="Koch R.A."/>
            <person name="Yoon G."/>
            <person name="Arayal U."/>
            <person name="Lail K."/>
            <person name="Amirebrahimi M."/>
            <person name="Labutti K."/>
            <person name="Lipzen A."/>
            <person name="Riley R."/>
            <person name="Barry K."/>
            <person name="Henrissat B."/>
            <person name="Grigoriev I.V."/>
            <person name="Herr J.R."/>
            <person name="Aime M.C."/>
        </authorList>
    </citation>
    <scope>NUCLEOTIDE SEQUENCE</scope>
    <source>
        <strain evidence="4">MCA 3950</strain>
    </source>
</reference>
<comment type="caution">
    <text evidence="4">The sequence shown here is derived from an EMBL/GenBank/DDBJ whole genome shotgun (WGS) entry which is preliminary data.</text>
</comment>
<accession>A0A9P7VT99</accession>
<feature type="domain" description="Tyrosinase copper-binding" evidence="3">
    <location>
        <begin position="105"/>
        <end position="256"/>
    </location>
</feature>
<evidence type="ECO:0000256" key="1">
    <source>
        <dbReference type="ARBA" id="ARBA00022723"/>
    </source>
</evidence>
<dbReference type="PANTHER" id="PTHR11474">
    <property type="entry name" value="TYROSINASE FAMILY MEMBER"/>
    <property type="match status" value="1"/>
</dbReference>
<protein>
    <submittedName>
        <fullName evidence="4">Di-copper centre-containing protein</fullName>
    </submittedName>
</protein>
<keyword evidence="2" id="KW-0186">Copper</keyword>
<proteinExistence type="predicted"/>
<dbReference type="InterPro" id="IPR050316">
    <property type="entry name" value="Tyrosinase/Hemocyanin"/>
</dbReference>
<dbReference type="GO" id="GO:0046872">
    <property type="term" value="F:metal ion binding"/>
    <property type="evidence" value="ECO:0007669"/>
    <property type="project" value="UniProtKB-KW"/>
</dbReference>
<evidence type="ECO:0000259" key="3">
    <source>
        <dbReference type="Pfam" id="PF00264"/>
    </source>
</evidence>
<dbReference type="InterPro" id="IPR002227">
    <property type="entry name" value="Tyrosinase_Cu-bd"/>
</dbReference>